<dbReference type="AlphaFoldDB" id="A0A0S4JTJ7"/>
<evidence type="ECO:0000313" key="2">
    <source>
        <dbReference type="EMBL" id="CUG93549.1"/>
    </source>
</evidence>
<keyword evidence="3" id="KW-1185">Reference proteome</keyword>
<evidence type="ECO:0000256" key="1">
    <source>
        <dbReference type="SAM" id="MobiDB-lite"/>
    </source>
</evidence>
<evidence type="ECO:0000313" key="3">
    <source>
        <dbReference type="Proteomes" id="UP000051952"/>
    </source>
</evidence>
<gene>
    <name evidence="2" type="ORF">BSAL_43440</name>
</gene>
<organism evidence="2 3">
    <name type="scientific">Bodo saltans</name>
    <name type="common">Flagellated protozoan</name>
    <dbReference type="NCBI Taxonomy" id="75058"/>
    <lineage>
        <taxon>Eukaryota</taxon>
        <taxon>Discoba</taxon>
        <taxon>Euglenozoa</taxon>
        <taxon>Kinetoplastea</taxon>
        <taxon>Metakinetoplastina</taxon>
        <taxon>Eubodonida</taxon>
        <taxon>Bodonidae</taxon>
        <taxon>Bodo</taxon>
    </lineage>
</organism>
<proteinExistence type="predicted"/>
<dbReference type="SUPFAM" id="SSF55729">
    <property type="entry name" value="Acyl-CoA N-acyltransferases (Nat)"/>
    <property type="match status" value="1"/>
</dbReference>
<sequence length="398" mass="43151">MASRAQSPQQLFFGAASLTCVSPQQHHGSSLPSPSQCIGLHQFVAFGADSDRASSTPSCYDLDLSPGLQNMSMGRAPQPPQLHLDNDDAPDASDTSSDEGVTPVTTPRCSLDATQPFMATLPLVVLPSSATNRRQTAVFMDEPFASPPKPEAPLYRLREAAAEDAEAIIGMTSEMDMTNATSYVWPLEELRRRIAQRNPLTIIALSEGESGAIAGCAGIDTAGMSSHLRVLSIGSRVSRCAANEEYDIPDDYCMCRGLLIHPDHQSAGLGSRLHRYRIECLSRLYPNTPAVVLSARGSTIEEATSTLGPLLQQPRDTDTTPEFSKDILFQFTFRTSQGVVHLAHHREKDGWKFVGVDVADGGPVWCTSLPLDEIVQRYPQSRRNTAVLLDPICMPNSG</sequence>
<dbReference type="VEuPathDB" id="TriTrypDB:BSAL_43440"/>
<accession>A0A0S4JTJ7</accession>
<dbReference type="Gene3D" id="3.40.630.30">
    <property type="match status" value="1"/>
</dbReference>
<feature type="region of interest" description="Disordered" evidence="1">
    <location>
        <begin position="70"/>
        <end position="109"/>
    </location>
</feature>
<dbReference type="Proteomes" id="UP000051952">
    <property type="component" value="Unassembled WGS sequence"/>
</dbReference>
<dbReference type="EMBL" id="CYKH01002161">
    <property type="protein sequence ID" value="CUG93549.1"/>
    <property type="molecule type" value="Genomic_DNA"/>
</dbReference>
<dbReference type="InterPro" id="IPR016181">
    <property type="entry name" value="Acyl_CoA_acyltransferase"/>
</dbReference>
<reference evidence="3" key="1">
    <citation type="submission" date="2015-09" db="EMBL/GenBank/DDBJ databases">
        <authorList>
            <consortium name="Pathogen Informatics"/>
        </authorList>
    </citation>
    <scope>NUCLEOTIDE SEQUENCE [LARGE SCALE GENOMIC DNA]</scope>
    <source>
        <strain evidence="3">Lake Konstanz</strain>
    </source>
</reference>
<name>A0A0S4JTJ7_BODSA</name>
<protein>
    <submittedName>
        <fullName evidence="2">Uncharacterized protein</fullName>
    </submittedName>
</protein>